<dbReference type="PANTHER" id="PTHR23024">
    <property type="entry name" value="ARYLACETAMIDE DEACETYLASE"/>
    <property type="match status" value="1"/>
</dbReference>
<keyword evidence="3" id="KW-1185">Reference proteome</keyword>
<evidence type="ECO:0000313" key="3">
    <source>
        <dbReference type="Proteomes" id="UP000825935"/>
    </source>
</evidence>
<dbReference type="Proteomes" id="UP000825935">
    <property type="component" value="Chromosome 37"/>
</dbReference>
<protein>
    <recommendedName>
        <fullName evidence="1">Alpha/beta hydrolase fold-3 domain-containing protein</fullName>
    </recommendedName>
</protein>
<dbReference type="SUPFAM" id="SSF53474">
    <property type="entry name" value="alpha/beta-Hydrolases"/>
    <property type="match status" value="1"/>
</dbReference>
<comment type="caution">
    <text evidence="2">The sequence shown here is derived from an EMBL/GenBank/DDBJ whole genome shotgun (WGS) entry which is preliminary data.</text>
</comment>
<evidence type="ECO:0000313" key="2">
    <source>
        <dbReference type="EMBL" id="KAH7279351.1"/>
    </source>
</evidence>
<dbReference type="Pfam" id="PF07859">
    <property type="entry name" value="Abhydrolase_3"/>
    <property type="match status" value="1"/>
</dbReference>
<dbReference type="EMBL" id="CM035442">
    <property type="protein sequence ID" value="KAH7279351.1"/>
    <property type="molecule type" value="Genomic_DNA"/>
</dbReference>
<dbReference type="PANTHER" id="PTHR23024:SF635">
    <property type="entry name" value="OS07G0162700 PROTEIN"/>
    <property type="match status" value="1"/>
</dbReference>
<reference evidence="2" key="1">
    <citation type="submission" date="2021-08" db="EMBL/GenBank/DDBJ databases">
        <title>WGS assembly of Ceratopteris richardii.</title>
        <authorList>
            <person name="Marchant D.B."/>
            <person name="Chen G."/>
            <person name="Jenkins J."/>
            <person name="Shu S."/>
            <person name="Leebens-Mack J."/>
            <person name="Grimwood J."/>
            <person name="Schmutz J."/>
            <person name="Soltis P."/>
            <person name="Soltis D."/>
            <person name="Chen Z.-H."/>
        </authorList>
    </citation>
    <scope>NUCLEOTIDE SEQUENCE</scope>
    <source>
        <strain evidence="2">Whitten #5841</strain>
        <tissue evidence="2">Leaf</tissue>
    </source>
</reference>
<organism evidence="2 3">
    <name type="scientific">Ceratopteris richardii</name>
    <name type="common">Triangle waterfern</name>
    <dbReference type="NCBI Taxonomy" id="49495"/>
    <lineage>
        <taxon>Eukaryota</taxon>
        <taxon>Viridiplantae</taxon>
        <taxon>Streptophyta</taxon>
        <taxon>Embryophyta</taxon>
        <taxon>Tracheophyta</taxon>
        <taxon>Polypodiopsida</taxon>
        <taxon>Polypodiidae</taxon>
        <taxon>Polypodiales</taxon>
        <taxon>Pteridineae</taxon>
        <taxon>Pteridaceae</taxon>
        <taxon>Parkerioideae</taxon>
        <taxon>Ceratopteris</taxon>
    </lineage>
</organism>
<name>A0A8T2Q7W2_CERRI</name>
<evidence type="ECO:0000259" key="1">
    <source>
        <dbReference type="Pfam" id="PF07859"/>
    </source>
</evidence>
<dbReference type="InterPro" id="IPR050466">
    <property type="entry name" value="Carboxylest/Gibb_receptor"/>
</dbReference>
<dbReference type="InterPro" id="IPR029058">
    <property type="entry name" value="AB_hydrolase_fold"/>
</dbReference>
<gene>
    <name evidence="2" type="ORF">KP509_37G015600</name>
</gene>
<sequence>MAEQEGEAVPPSSEFVDGVATRDVVLREDVWARIFLPCYENRRRNEPVKPASPGDRPPMPVVLYAHGGAYTIGQPNWRCFHGFCSTLSRRANCICVSLAYRLAPAHRLPAAFEDGALALRWLLFQARLQHHDNQSPSFTCDPWLSPNLADFSRLFLAGDSAGANIMLKVSMDAADSGLENLTPVRIRGLLLIHPGFHCEERKMTHLDERNRKRYHLALPIGETLDYPPVNPIHPSAPSLSPLSAYPHILIMVAEADSRYDMTIRFFEMVRAYCLHTDLFISPGKGHQFHLKELNCSESNDLYDRLANFIKVCGTTNEEIASGRLQKQT</sequence>
<dbReference type="Gene3D" id="3.40.50.1820">
    <property type="entry name" value="alpha/beta hydrolase"/>
    <property type="match status" value="1"/>
</dbReference>
<dbReference type="AlphaFoldDB" id="A0A8T2Q7W2"/>
<accession>A0A8T2Q7W2</accession>
<proteinExistence type="predicted"/>
<feature type="domain" description="Alpha/beta hydrolase fold-3" evidence="1">
    <location>
        <begin position="62"/>
        <end position="289"/>
    </location>
</feature>
<dbReference type="GO" id="GO:0016787">
    <property type="term" value="F:hydrolase activity"/>
    <property type="evidence" value="ECO:0007669"/>
    <property type="project" value="InterPro"/>
</dbReference>
<dbReference type="InterPro" id="IPR013094">
    <property type="entry name" value="AB_hydrolase_3"/>
</dbReference>
<dbReference type="OrthoDB" id="408631at2759"/>
<dbReference type="OMA" id="FLPCYEN"/>